<evidence type="ECO:0000313" key="1">
    <source>
        <dbReference type="EMBL" id="AIW54597.1"/>
    </source>
</evidence>
<geneLocation type="plasmid" evidence="2">
    <name>pCDC5900</name>
</geneLocation>
<protein>
    <submittedName>
        <fullName evidence="1">Bacterial mobilization protein MobC</fullName>
    </submittedName>
</protein>
<dbReference type="EMBL" id="KJ776580">
    <property type="protein sequence ID" value="AIW54717.1"/>
    <property type="molecule type" value="Genomic_DNA"/>
</dbReference>
<proteinExistence type="predicted"/>
<evidence type="ECO:0000313" key="3">
    <source>
        <dbReference type="EMBL" id="AIW54779.1"/>
    </source>
</evidence>
<geneLocation type="plasmid" evidence="3">
    <name>p05/025</name>
</geneLocation>
<dbReference type="AlphaFoldDB" id="A0A0A0UZN6"/>
<dbReference type="Pfam" id="PF21983">
    <property type="entry name" value="NikA-like"/>
    <property type="match status" value="1"/>
</dbReference>
<keyword evidence="1" id="KW-0614">Plasmid</keyword>
<reference evidence="1" key="1">
    <citation type="journal article" date="2014" name="Genome Biol. Evol.">
        <title>Three classes of plasmid (47-63 kb) carry the type B neurotoxin gene cluster of group II Clostridium botulinum.</title>
        <authorList>
            <person name="Carter A.T."/>
            <person name="Austin J.W."/>
            <person name="Weedmark K.A."/>
            <person name="Corbett C."/>
            <person name="Peck M.W."/>
        </authorList>
    </citation>
    <scope>NUCLEOTIDE SEQUENCE</scope>
    <source>
        <strain evidence="1">CDC3875</strain>
        <strain evidence="4">CDC3897</strain>
        <strain evidence="2">CDC5900</strain>
        <strain evidence="3">IFR_05/025</strain>
        <plasmid evidence="3">p05/025</plasmid>
        <plasmid evidence="1">pCDC3875</plasmid>
        <plasmid evidence="4">pCDC3897</plasmid>
        <plasmid evidence="2">pCDC5900</plasmid>
    </source>
</reference>
<sequence>MKNNRIRNLPLKFYATEEEKKIIDKKAKELKLDRSKYLRKVALQEPIINVDMSYLNNVIYELNKIGNNINQIAKYTNTNHALYKNDIKEIQEKMDSIWEVISQAF</sequence>
<geneLocation type="plasmid" evidence="1">
    <name>pCDC3875</name>
</geneLocation>
<accession>A0A0A0UZN6</accession>
<evidence type="ECO:0000313" key="2">
    <source>
        <dbReference type="EMBL" id="AIW54717.1"/>
    </source>
</evidence>
<evidence type="ECO:0000313" key="4">
    <source>
        <dbReference type="EMBL" id="AIW54846.1"/>
    </source>
</evidence>
<geneLocation type="plasmid" evidence="4">
    <name>pCDC3897</name>
</geneLocation>
<name>A0A0A0UZN6_CLOBO</name>
<dbReference type="EMBL" id="KJ776578">
    <property type="protein sequence ID" value="AIW54597.1"/>
    <property type="molecule type" value="Genomic_DNA"/>
</dbReference>
<dbReference type="EMBL" id="KJ776581">
    <property type="protein sequence ID" value="AIW54779.1"/>
    <property type="molecule type" value="Genomic_DNA"/>
</dbReference>
<dbReference type="InterPro" id="IPR053842">
    <property type="entry name" value="NikA-like"/>
</dbReference>
<dbReference type="RefSeq" id="WP_172685574.1">
    <property type="nucleotide sequence ID" value="NZ_KJ776578.1"/>
</dbReference>
<organism evidence="1">
    <name type="scientific">Clostridium botulinum</name>
    <dbReference type="NCBI Taxonomy" id="1491"/>
    <lineage>
        <taxon>Bacteria</taxon>
        <taxon>Bacillati</taxon>
        <taxon>Bacillota</taxon>
        <taxon>Clostridia</taxon>
        <taxon>Eubacteriales</taxon>
        <taxon>Clostridiaceae</taxon>
        <taxon>Clostridium</taxon>
    </lineage>
</organism>
<dbReference type="EMBL" id="KJ776582">
    <property type="protein sequence ID" value="AIW54846.1"/>
    <property type="molecule type" value="Genomic_DNA"/>
</dbReference>